<evidence type="ECO:0000256" key="5">
    <source>
        <dbReference type="ARBA" id="ARBA00022519"/>
    </source>
</evidence>
<evidence type="ECO:0000256" key="10">
    <source>
        <dbReference type="PIRNR" id="PIRNR006291"/>
    </source>
</evidence>
<name>A0A0S2SGP0_9GAMM</name>
<reference evidence="12 14" key="2">
    <citation type="journal article" date="2016" name="Genome Announc.">
        <title>Complete Genome Sequence of the Highly Virulent Aeromonas schubertii Strain WL1483, Isolated from Diseased Snakehead Fish (Channa argus) in China.</title>
        <authorList>
            <person name="Liu L."/>
            <person name="Li N."/>
            <person name="Zhang D."/>
            <person name="Fu X."/>
            <person name="Shi C."/>
            <person name="Lin Q."/>
            <person name="Hao G."/>
        </authorList>
    </citation>
    <scope>NUCLEOTIDE SEQUENCE [LARGE SCALE GENOMIC DNA]</scope>
    <source>
        <strain evidence="12 14">WL1483</strain>
    </source>
</reference>
<dbReference type="RefSeq" id="WP_050666970.1">
    <property type="nucleotide sequence ID" value="NZ_CDDB01000067.1"/>
</dbReference>
<dbReference type="AlphaFoldDB" id="A0A0S2SGP0"/>
<keyword evidence="6 11" id="KW-0812">Transmembrane</keyword>
<evidence type="ECO:0000256" key="4">
    <source>
        <dbReference type="ARBA" id="ARBA00022475"/>
    </source>
</evidence>
<dbReference type="GO" id="GO:0015628">
    <property type="term" value="P:protein secretion by the type II secretion system"/>
    <property type="evidence" value="ECO:0007669"/>
    <property type="project" value="InterPro"/>
</dbReference>
<protein>
    <recommendedName>
        <fullName evidence="10">Type II secretion system protein M</fullName>
        <shortName evidence="10">T2SS protein M</shortName>
    </recommendedName>
    <alternativeName>
        <fullName evidence="10">General secretion pathway protein M</fullName>
    </alternativeName>
</protein>
<organism evidence="12 14">
    <name type="scientific">Aeromonas schubertii</name>
    <dbReference type="NCBI Taxonomy" id="652"/>
    <lineage>
        <taxon>Bacteria</taxon>
        <taxon>Pseudomonadati</taxon>
        <taxon>Pseudomonadota</taxon>
        <taxon>Gammaproteobacteria</taxon>
        <taxon>Aeromonadales</taxon>
        <taxon>Aeromonadaceae</taxon>
        <taxon>Aeromonas</taxon>
    </lineage>
</organism>
<evidence type="ECO:0000256" key="7">
    <source>
        <dbReference type="ARBA" id="ARBA00022927"/>
    </source>
</evidence>
<dbReference type="GO" id="GO:0015627">
    <property type="term" value="C:type II protein secretion system complex"/>
    <property type="evidence" value="ECO:0007669"/>
    <property type="project" value="InterPro"/>
</dbReference>
<keyword evidence="9 10" id="KW-0472">Membrane</keyword>
<comment type="similarity">
    <text evidence="2 10">Belongs to the GSP M family.</text>
</comment>
<evidence type="ECO:0000256" key="1">
    <source>
        <dbReference type="ARBA" id="ARBA00004377"/>
    </source>
</evidence>
<reference evidence="14" key="1">
    <citation type="submission" date="2015-10" db="EMBL/GenBank/DDBJ databases">
        <title>Complete Genome Sequence of Aeromonas schubertii strain WL1483.</title>
        <authorList>
            <person name="Liu L."/>
        </authorList>
    </citation>
    <scope>NUCLEOTIDE SEQUENCE [LARGE SCALE GENOMIC DNA]</scope>
    <source>
        <strain evidence="14">WL1483</strain>
    </source>
</reference>
<evidence type="ECO:0000256" key="9">
    <source>
        <dbReference type="ARBA" id="ARBA00023136"/>
    </source>
</evidence>
<dbReference type="OrthoDB" id="6624834at2"/>
<dbReference type="SUPFAM" id="SSF103054">
    <property type="entry name" value="General secretion pathway protein M, EpsM"/>
    <property type="match status" value="1"/>
</dbReference>
<evidence type="ECO:0000313" key="15">
    <source>
        <dbReference type="Proteomes" id="UP000774958"/>
    </source>
</evidence>
<dbReference type="EMBL" id="JAIRBT010000001">
    <property type="protein sequence ID" value="MBZ6064823.1"/>
    <property type="molecule type" value="Genomic_DNA"/>
</dbReference>
<evidence type="ECO:0000313" key="13">
    <source>
        <dbReference type="EMBL" id="MBZ6064823.1"/>
    </source>
</evidence>
<keyword evidence="8 11" id="KW-1133">Transmembrane helix</keyword>
<evidence type="ECO:0000313" key="12">
    <source>
        <dbReference type="EMBL" id="ALP40875.1"/>
    </source>
</evidence>
<evidence type="ECO:0000256" key="11">
    <source>
        <dbReference type="SAM" id="Phobius"/>
    </source>
</evidence>
<dbReference type="KEGG" id="asr:WL1483_1456"/>
<keyword evidence="7 10" id="KW-0653">Protein transport</keyword>
<keyword evidence="15" id="KW-1185">Reference proteome</keyword>
<dbReference type="Proteomes" id="UP000774958">
    <property type="component" value="Unassembled WGS sequence"/>
</dbReference>
<dbReference type="InterPro" id="IPR023229">
    <property type="entry name" value="T2SS_M_periplasmic_sf"/>
</dbReference>
<dbReference type="PIRSF" id="PIRSF006291">
    <property type="entry name" value="GspM"/>
    <property type="match status" value="1"/>
</dbReference>
<sequence>MMEPLRAWWGGITPREQKMVGAAGAMLVVGLFYWGLWQPLADRVAERERQVAAQQRTLAWLKEKGELVLAMRGNSGGQIDTSGTLEGVVNRTAFNHKITIARLQPQGQELQVWIDTIPFDTLMLWMADLTDRYGVQIKVIEIARENLPPGMVKIRRLQLSRPV</sequence>
<dbReference type="GO" id="GO:0005886">
    <property type="term" value="C:plasma membrane"/>
    <property type="evidence" value="ECO:0007669"/>
    <property type="project" value="UniProtKB-SubCell"/>
</dbReference>
<dbReference type="Pfam" id="PF04612">
    <property type="entry name" value="T2SSM"/>
    <property type="match status" value="1"/>
</dbReference>
<dbReference type="InterPro" id="IPR007690">
    <property type="entry name" value="T2SS_GspM"/>
</dbReference>
<dbReference type="EMBL" id="CP013067">
    <property type="protein sequence ID" value="ALP40875.1"/>
    <property type="molecule type" value="Genomic_DNA"/>
</dbReference>
<evidence type="ECO:0000313" key="14">
    <source>
        <dbReference type="Proteomes" id="UP000058114"/>
    </source>
</evidence>
<proteinExistence type="inferred from homology"/>
<dbReference type="PATRIC" id="fig|652.5.peg.4161"/>
<evidence type="ECO:0000256" key="3">
    <source>
        <dbReference type="ARBA" id="ARBA00022448"/>
    </source>
</evidence>
<keyword evidence="3 10" id="KW-0813">Transport</keyword>
<dbReference type="Gene3D" id="3.30.1360.100">
    <property type="entry name" value="General secretion pathway protein M, EpsM"/>
    <property type="match status" value="1"/>
</dbReference>
<comment type="function">
    <text evidence="10">Inner membrane component of the type II secretion system required for the energy-dependent secretion of extracellular factors such as proteases and toxins from the periplasm.</text>
</comment>
<feature type="transmembrane region" description="Helical" evidence="11">
    <location>
        <begin position="20"/>
        <end position="37"/>
    </location>
</feature>
<evidence type="ECO:0000256" key="8">
    <source>
        <dbReference type="ARBA" id="ARBA00022989"/>
    </source>
</evidence>
<dbReference type="STRING" id="652.WL1483_1456"/>
<keyword evidence="4 10" id="KW-1003">Cell membrane</keyword>
<gene>
    <name evidence="12" type="primary">exeM</name>
    <name evidence="13" type="synonym">gspM</name>
    <name evidence="13" type="ORF">LA374_01125</name>
    <name evidence="12" type="ORF">WL1483_1456</name>
</gene>
<dbReference type="Proteomes" id="UP000058114">
    <property type="component" value="Chromosome"/>
</dbReference>
<accession>A0A0S2SGP0</accession>
<reference evidence="13 15" key="3">
    <citation type="submission" date="2021-09" db="EMBL/GenBank/DDBJ databases">
        <title>Aeromonas schubertii isolated from Asian sea bass.</title>
        <authorList>
            <person name="Pinpimai K."/>
        </authorList>
    </citation>
    <scope>NUCLEOTIDE SEQUENCE [LARGE SCALE GENOMIC DNA]</scope>
    <source>
        <strain evidence="13 15">CHULA2021a</strain>
    </source>
</reference>
<evidence type="ECO:0000256" key="6">
    <source>
        <dbReference type="ARBA" id="ARBA00022692"/>
    </source>
</evidence>
<comment type="subcellular location">
    <subcellularLocation>
        <location evidence="1">Cell inner membrane</location>
        <topology evidence="1">Single-pass membrane protein</topology>
    </subcellularLocation>
</comment>
<keyword evidence="5 10" id="KW-0997">Cell inner membrane</keyword>
<evidence type="ECO:0000256" key="2">
    <source>
        <dbReference type="ARBA" id="ARBA00010637"/>
    </source>
</evidence>